<protein>
    <submittedName>
        <fullName evidence="1">Transposable element Tc1 transposase</fullName>
    </submittedName>
</protein>
<name>A0A8X6RN64_TRICX</name>
<evidence type="ECO:0000313" key="2">
    <source>
        <dbReference type="Proteomes" id="UP000887159"/>
    </source>
</evidence>
<keyword evidence="2" id="KW-1185">Reference proteome</keyword>
<dbReference type="InterPro" id="IPR036397">
    <property type="entry name" value="RNaseH_sf"/>
</dbReference>
<dbReference type="EMBL" id="BMAU01021201">
    <property type="protein sequence ID" value="GFX97958.1"/>
    <property type="molecule type" value="Genomic_DNA"/>
</dbReference>
<dbReference type="Proteomes" id="UP000887159">
    <property type="component" value="Unassembled WGS sequence"/>
</dbReference>
<dbReference type="GO" id="GO:0003676">
    <property type="term" value="F:nucleic acid binding"/>
    <property type="evidence" value="ECO:0007669"/>
    <property type="project" value="InterPro"/>
</dbReference>
<proteinExistence type="predicted"/>
<organism evidence="1 2">
    <name type="scientific">Trichonephila clavipes</name>
    <name type="common">Golden silk orbweaver</name>
    <name type="synonym">Nephila clavipes</name>
    <dbReference type="NCBI Taxonomy" id="2585209"/>
    <lineage>
        <taxon>Eukaryota</taxon>
        <taxon>Metazoa</taxon>
        <taxon>Ecdysozoa</taxon>
        <taxon>Arthropoda</taxon>
        <taxon>Chelicerata</taxon>
        <taxon>Arachnida</taxon>
        <taxon>Araneae</taxon>
        <taxon>Araneomorphae</taxon>
        <taxon>Entelegynae</taxon>
        <taxon>Araneoidea</taxon>
        <taxon>Nephilidae</taxon>
        <taxon>Trichonephila</taxon>
    </lineage>
</organism>
<accession>A0A8X6RN64</accession>
<gene>
    <name evidence="1" type="primary">X975_12359</name>
    <name evidence="1" type="ORF">TNCV_4906091</name>
</gene>
<comment type="caution">
    <text evidence="1">The sequence shown here is derived from an EMBL/GenBank/DDBJ whole genome shotgun (WGS) entry which is preliminary data.</text>
</comment>
<dbReference type="AlphaFoldDB" id="A0A8X6RN64"/>
<sequence length="103" mass="12139">MKIEKRSHQHIAWQADWQQVIFSDESRTTLRDHDGRIRVTRYAGERCLPECVLERQSGLTPGDSYHRQSNLLEDNFNSNIYVREMPQPEVVPFLQGFSYLSVE</sequence>
<evidence type="ECO:0000313" key="1">
    <source>
        <dbReference type="EMBL" id="GFX97958.1"/>
    </source>
</evidence>
<dbReference type="Gene3D" id="3.30.420.10">
    <property type="entry name" value="Ribonuclease H-like superfamily/Ribonuclease H"/>
    <property type="match status" value="1"/>
</dbReference>
<reference evidence="1" key="1">
    <citation type="submission" date="2020-08" db="EMBL/GenBank/DDBJ databases">
        <title>Multicomponent nature underlies the extraordinary mechanical properties of spider dragline silk.</title>
        <authorList>
            <person name="Kono N."/>
            <person name="Nakamura H."/>
            <person name="Mori M."/>
            <person name="Yoshida Y."/>
            <person name="Ohtoshi R."/>
            <person name="Malay A.D."/>
            <person name="Moran D.A.P."/>
            <person name="Tomita M."/>
            <person name="Numata K."/>
            <person name="Arakawa K."/>
        </authorList>
    </citation>
    <scope>NUCLEOTIDE SEQUENCE</scope>
</reference>